<reference evidence="3" key="1">
    <citation type="submission" date="2019-06" db="EMBL/GenBank/DDBJ databases">
        <title>Alistipes onderdonkii subsp. vulgaris subsp. nov., Alistipes dispar sp. nov. and Alistipes communis sp. nov., isolated from human faeces, and creation of Alistipes onderdonkii subsp. onderdonkii subsp. nov.</title>
        <authorList>
            <person name="Sakamoto M."/>
            <person name="Ikeyama N."/>
            <person name="Ogata Y."/>
            <person name="Suda W."/>
            <person name="Iino T."/>
            <person name="Hattori M."/>
            <person name="Ohkuma M."/>
        </authorList>
    </citation>
    <scope>NUCLEOTIDE SEQUENCE [LARGE SCALE GENOMIC DNA]</scope>
    <source>
        <strain evidence="3">5CBH24</strain>
    </source>
</reference>
<dbReference type="PANTHER" id="PTHR16301">
    <property type="entry name" value="IMPACT-RELATED"/>
    <property type="match status" value="1"/>
</dbReference>
<proteinExistence type="inferred from homology"/>
<accession>A0A3D3YI80</accession>
<dbReference type="InterPro" id="IPR036956">
    <property type="entry name" value="Impact_N_sf"/>
</dbReference>
<dbReference type="GeneID" id="78343186"/>
<evidence type="ECO:0000256" key="1">
    <source>
        <dbReference type="ARBA" id="ARBA00007665"/>
    </source>
</evidence>
<dbReference type="AlphaFoldDB" id="A0A3D3YI80"/>
<sequence>MTTPADDTYLTIEAPAEAIYKEKSSKFLAFAYPVADEEEIRSRLEALRKRYYDATHHCYAWRLGPHGEAFRANDDGEPSSTAGRPILGQLLSHETTDCLIVVVRYFGGTKLGVPGLIAAYKESAAEVLAAARIVQRTVDRRIAVTFSYAAMNDIMRIVKEEQPAVESQRFDNLSSIVLRIRASRAERLTERLRKVEGATIET</sequence>
<accession>A0A4Y1WYG7</accession>
<dbReference type="GO" id="GO:0005737">
    <property type="term" value="C:cytoplasm"/>
    <property type="evidence" value="ECO:0007669"/>
    <property type="project" value="TreeGrafter"/>
</dbReference>
<dbReference type="SUPFAM" id="SSF54211">
    <property type="entry name" value="Ribosomal protein S5 domain 2-like"/>
    <property type="match status" value="1"/>
</dbReference>
<accession>A0A4Y1XPJ9</accession>
<comment type="similarity">
    <text evidence="1">Belongs to the IMPACT family.</text>
</comment>
<dbReference type="Pfam" id="PF01205">
    <property type="entry name" value="Impact_N"/>
    <property type="match status" value="1"/>
</dbReference>
<dbReference type="Gene3D" id="3.30.230.30">
    <property type="entry name" value="Impact, N-terminal domain"/>
    <property type="match status" value="1"/>
</dbReference>
<organism evidence="2 3">
    <name type="scientific">Alistipes communis</name>
    <dbReference type="NCBI Taxonomy" id="2585118"/>
    <lineage>
        <taxon>Bacteria</taxon>
        <taxon>Pseudomonadati</taxon>
        <taxon>Bacteroidota</taxon>
        <taxon>Bacteroidia</taxon>
        <taxon>Bacteroidales</taxon>
        <taxon>Rikenellaceae</taxon>
        <taxon>Alistipes</taxon>
    </lineage>
</organism>
<dbReference type="OrthoDB" id="9813771at2"/>
<dbReference type="STRING" id="1118061.GCA_000311925_00180"/>
<dbReference type="InterPro" id="IPR020568">
    <property type="entry name" value="Ribosomal_Su5_D2-typ_SF"/>
</dbReference>
<dbReference type="InterPro" id="IPR001498">
    <property type="entry name" value="Impact_N"/>
</dbReference>
<evidence type="ECO:0000313" key="2">
    <source>
        <dbReference type="EMBL" id="BBL05158.1"/>
    </source>
</evidence>
<dbReference type="InterPro" id="IPR023582">
    <property type="entry name" value="Impact"/>
</dbReference>
<dbReference type="KEGG" id="acou:A5CBH24_24710"/>
<keyword evidence="3" id="KW-1185">Reference proteome</keyword>
<dbReference type="Proteomes" id="UP000318946">
    <property type="component" value="Chromosome"/>
</dbReference>
<dbReference type="PANTHER" id="PTHR16301:SF20">
    <property type="entry name" value="IMPACT FAMILY MEMBER YIGZ"/>
    <property type="match status" value="1"/>
</dbReference>
<dbReference type="RefSeq" id="WP_141413385.1">
    <property type="nucleotide sequence ID" value="NZ_AP019735.1"/>
</dbReference>
<evidence type="ECO:0000313" key="3">
    <source>
        <dbReference type="Proteomes" id="UP000318946"/>
    </source>
</evidence>
<protein>
    <submittedName>
        <fullName evidence="2">Uncharacterized protein</fullName>
    </submittedName>
</protein>
<dbReference type="EMBL" id="AP019735">
    <property type="protein sequence ID" value="BBL05158.1"/>
    <property type="molecule type" value="Genomic_DNA"/>
</dbReference>
<gene>
    <name evidence="2" type="ORF">A5CBH24_24710</name>
</gene>
<dbReference type="GO" id="GO:0006446">
    <property type="term" value="P:regulation of translational initiation"/>
    <property type="evidence" value="ECO:0007669"/>
    <property type="project" value="TreeGrafter"/>
</dbReference>
<name>A0A3D3YI80_9BACT</name>